<evidence type="ECO:0000256" key="6">
    <source>
        <dbReference type="ARBA" id="ARBA00022825"/>
    </source>
</evidence>
<feature type="active site" description="Charge relay system" evidence="9">
    <location>
        <position position="47"/>
    </location>
</feature>
<keyword evidence="6 9" id="KW-0720">Serine protease</keyword>
<dbReference type="GO" id="GO:0042802">
    <property type="term" value="F:identical protein binding"/>
    <property type="evidence" value="ECO:0007669"/>
    <property type="project" value="UniProtKB-UniRule"/>
</dbReference>
<comment type="catalytic activity">
    <reaction evidence="9">
        <text>Cleaves -Ala-|-Ser- and -Ala-|-Ala- bonds in the scaffold protein.</text>
        <dbReference type="EC" id="3.4.21.97"/>
    </reaction>
</comment>
<dbReference type="OrthoDB" id="9131at10239"/>
<feature type="chain" id="PRO_5023284769" description="Assembly protein" evidence="9">
    <location>
        <begin position="231"/>
        <end position="527"/>
    </location>
</feature>
<dbReference type="EMBL" id="KF274499">
    <property type="protein sequence ID" value="AIA62054.1"/>
    <property type="molecule type" value="Genomic_DNA"/>
</dbReference>
<evidence type="ECO:0000256" key="3">
    <source>
        <dbReference type="ARBA" id="ARBA00022612"/>
    </source>
</evidence>
<dbReference type="EC" id="3.4.21.97" evidence="9"/>
<evidence type="ECO:0000313" key="11">
    <source>
        <dbReference type="EMBL" id="AIA62054.1"/>
    </source>
</evidence>
<evidence type="ECO:0000256" key="8">
    <source>
        <dbReference type="ARBA" id="ARBA00023200"/>
    </source>
</evidence>
<protein>
    <recommendedName>
        <fullName evidence="9">Capsid scaffolding protein</fullName>
    </recommendedName>
    <alternativeName>
        <fullName evidence="9">Protease precursor</fullName>
        <shortName evidence="9">pPR</shortName>
    </alternativeName>
    <component>
        <recommendedName>
            <fullName evidence="9">Assemblin</fullName>
            <ecNumber evidence="9">3.4.21.97</ecNumber>
        </recommendedName>
        <alternativeName>
            <fullName evidence="9">Protease</fullName>
            <shortName evidence="9">Pr</shortName>
        </alternativeName>
    </component>
    <component>
        <recommendedName>
            <fullName evidence="9">Assembly protein</fullName>
            <shortName evidence="9">AP</shortName>
        </recommendedName>
        <alternativeName>
            <fullName evidence="9">Capsid assembly protein</fullName>
        </alternativeName>
    </component>
</protein>
<sequence length="527" mass="58046">MSKGSLFVAGFVDISSCPKEDPSLNLDPQLWSRYLPLGAPIPLTVEHLSEAQVGWVTGLFPVSQGLFCTGEINAREFLDLLDTLYAECTVAQHSPKTDLPRNPRAEVMHSWLPELSLSSVHPSLLGTEDEPPQVFHHVSLCALGKRRGTVAVYGDSLSWVLSRFQSLSQEDSVTIVDRVLAPPADSTTFTLRIGPLFAKAIDAGFISNRLSTLKLDRQAANISPATYLKASAVPQTPETVSSTDKPEAVDNSSNSKMSGSNAPPAPPDDLIPVPRSAFLNMLESTVSRSQPPQGDISSQINPPGTFMRYNFVNVPPGLVKVRRPTFMDATESDYTPYGYSAPQPYDYSAPKQQCHNCCNSRPRKRAREDSEDEVSFPGEDSTGFRKDITNLSKSLAALQSEIRELKQLQSAPQHFPRVENQYPAPNPLLMYGFRPLPNPNNFPREFYCSDYFTKGEAASKQSEVKNSATQEQHVPACNAQPEAKLVEEKDPVSKQTQVVNASFQPKAENTKASSLQKLFCEELLNKQ</sequence>
<keyword evidence="8 9" id="KW-1035">Host cytoplasm</keyword>
<dbReference type="GO" id="GO:0042025">
    <property type="term" value="C:host cell nucleus"/>
    <property type="evidence" value="ECO:0007669"/>
    <property type="project" value="UniProtKB-SubCell"/>
</dbReference>
<evidence type="ECO:0000256" key="5">
    <source>
        <dbReference type="ARBA" id="ARBA00022801"/>
    </source>
</evidence>
<dbReference type="PRINTS" id="PR00236">
    <property type="entry name" value="HSVCAPSIDP40"/>
</dbReference>
<reference evidence="11 12" key="1">
    <citation type="journal article" date="2014" name="Vet. Microbiol.">
        <title>Malignant catarrhal fever in American bison (Bison bison) experimentally infected with alcelaphine herpesvirus 2.</title>
        <authorList>
            <person name="Taus N.S."/>
            <person name="O'Toole D."/>
            <person name="Herndon D.R."/>
            <person name="Cunha C.W."/>
            <person name="Warg J.V."/>
            <person name="Seal B.S."/>
            <person name="Brooking A."/>
            <person name="Li H."/>
        </authorList>
    </citation>
    <scope>NUCLEOTIDE SEQUENCE [LARGE SCALE GENOMIC DNA]</scope>
    <source>
        <strain evidence="11">Topi-AlHV-2</strain>
    </source>
</reference>
<evidence type="ECO:0000256" key="9">
    <source>
        <dbReference type="HAMAP-Rule" id="MF_04008"/>
    </source>
</evidence>
<evidence type="ECO:0000313" key="12">
    <source>
        <dbReference type="Proteomes" id="UP000168428"/>
    </source>
</evidence>
<evidence type="ECO:0000256" key="2">
    <source>
        <dbReference type="ARBA" id="ARBA00022562"/>
    </source>
</evidence>
<feature type="compositionally biased region" description="Polar residues" evidence="10">
    <location>
        <begin position="250"/>
        <end position="261"/>
    </location>
</feature>
<dbReference type="RefSeq" id="YP_009044400.1">
    <property type="nucleotide sequence ID" value="NC_024382.1"/>
</dbReference>
<feature type="compositionally biased region" description="Polar residues" evidence="10">
    <location>
        <begin position="233"/>
        <end position="243"/>
    </location>
</feature>
<evidence type="ECO:0000256" key="10">
    <source>
        <dbReference type="SAM" id="MobiDB-lite"/>
    </source>
</evidence>
<comment type="subcellular location">
    <molecule>Capsid scaffolding protein</molecule>
    <subcellularLocation>
        <location evidence="9">Host cytoplasm</location>
    </subcellularLocation>
</comment>
<feature type="active site" description="Charge relay system" evidence="9">
    <location>
        <position position="116"/>
    </location>
</feature>
<comment type="function">
    <text evidence="9">Assemblin: Protease that plays an essential role in virion assembly within the nucleus. Catalyzes the cleavage of the assembly protein after formation of the spherical procapsid. By that cleavage, the capsid matures and gains its icosahedral shape. The cleavage sites seem to include -Ala-Ser-, -Ala-Ala-, as well as Ala-Thr bonds. Assemblin and cleavages products are evicted from the capsid before or during DNA packaging.</text>
</comment>
<dbReference type="GO" id="GO:0030430">
    <property type="term" value="C:host cell cytoplasm"/>
    <property type="evidence" value="ECO:0007669"/>
    <property type="project" value="UniProtKB-SubCell"/>
</dbReference>
<keyword evidence="7 9" id="KW-0118">Viral capsid assembly</keyword>
<dbReference type="InterPro" id="IPR035443">
    <property type="entry name" value="Herpes_virus_sf"/>
</dbReference>
<gene>
    <name evidence="11" type="ORF">ALHV2gp14</name>
</gene>
<dbReference type="GO" id="GO:0004252">
    <property type="term" value="F:serine-type endopeptidase activity"/>
    <property type="evidence" value="ECO:0007669"/>
    <property type="project" value="UniProtKB-UniRule"/>
</dbReference>
<comment type="subcellular location">
    <molecule>Assembly protein</molecule>
    <subcellularLocation>
        <location evidence="9">Host nucleus</location>
    </subcellularLocation>
</comment>
<feature type="chain" id="PRO_5023284764" description="Capsid scaffolding protein" evidence="9">
    <location>
        <begin position="1"/>
        <end position="527"/>
    </location>
</feature>
<comment type="function">
    <text evidence="9">Capsid scaffolding protein: Acts as a scaffold protein by binding major capsid protein in the cytoplasm, inducing the nuclear localization of both proteins. Multimerizes in the nucleus such as major capsid protein forms the icosahedral T=16 capsid. Autocatalytic cleavage releases the assembly protein, and subsequently abolishes interaction with major capsid protein. Cleavages products are evicted from the capsid before or during DNA packaging.</text>
</comment>
<keyword evidence="12" id="KW-1185">Reference proteome</keyword>
<keyword evidence="2 9" id="KW-1048">Host nucleus</keyword>
<comment type="function">
    <text evidence="9">Assembly protein: Plays a major role in capsid assembly. Acts as a scaffold protein by binding major capsid protein. Multimerizes in the nucleus such as major capsid protein forms the icosahedral T=16 capsid. Cleaved by assemblin after capsid completion. The cleavages products are evicted from the capsid before or during DNA packaging.</text>
</comment>
<comment type="domain">
    <text evidence="9">Region of interaction between pPR and pAP is called Amino conserved domain (ACD). The region of interaction with major capsid protein is called carboxyl conserved domain (CCD).</text>
</comment>
<feature type="site" description="Cleavage; by assemblin; Release site" evidence="9">
    <location>
        <begin position="230"/>
        <end position="231"/>
    </location>
</feature>
<dbReference type="Pfam" id="PF00716">
    <property type="entry name" value="Peptidase_S21"/>
    <property type="match status" value="1"/>
</dbReference>
<dbReference type="GO" id="GO:0006508">
    <property type="term" value="P:proteolysis"/>
    <property type="evidence" value="ECO:0007669"/>
    <property type="project" value="UniProtKB-KW"/>
</dbReference>
<feature type="chain" id="PRO_5023284767" description="Assemblin" evidence="9">
    <location>
        <begin position="1"/>
        <end position="230"/>
    </location>
</feature>
<comment type="subcellular location">
    <molecule>Assemblin</molecule>
    <subcellularLocation>
        <location evidence="9">Host nucleus</location>
    </subcellularLocation>
</comment>
<dbReference type="InterPro" id="IPR001847">
    <property type="entry name" value="Peptidase_S21"/>
</dbReference>
<dbReference type="Proteomes" id="UP000168428">
    <property type="component" value="Segment"/>
</dbReference>
<comment type="subunit">
    <molecule>Assemblin</molecule>
    <text evidence="9">Exists in a monomer-dimer equilibrium with the dimer being the active species.</text>
</comment>
<feature type="region of interest" description="Disordered" evidence="10">
    <location>
        <begin position="358"/>
        <end position="381"/>
    </location>
</feature>
<dbReference type="KEGG" id="vg:19735492"/>
<name>A0A068A9W6_9GAMA</name>
<keyword evidence="3 9" id="KW-1188">Viral release from host cell</keyword>
<keyword evidence="1 9" id="KW-0597">Phosphoprotein</keyword>
<feature type="region of interest" description="Disordered" evidence="10">
    <location>
        <begin position="231"/>
        <end position="269"/>
    </location>
</feature>
<dbReference type="SUPFAM" id="SSF50789">
    <property type="entry name" value="Herpes virus serine proteinase, assemblin"/>
    <property type="match status" value="1"/>
</dbReference>
<dbReference type="Gene3D" id="3.20.16.10">
    <property type="entry name" value="Herpesvirus/Caudovirus protease domain"/>
    <property type="match status" value="1"/>
</dbReference>
<dbReference type="HAMAP" id="MF_04008">
    <property type="entry name" value="HSV_SCAF"/>
    <property type="match status" value="1"/>
</dbReference>
<accession>A0A068A9W6</accession>
<keyword evidence="4 9" id="KW-0645">Protease</keyword>
<dbReference type="GO" id="GO:0019076">
    <property type="term" value="P:viral release from host cell"/>
    <property type="evidence" value="ECO:0007669"/>
    <property type="project" value="UniProtKB-UniRule"/>
</dbReference>
<evidence type="ECO:0000256" key="1">
    <source>
        <dbReference type="ARBA" id="ARBA00022553"/>
    </source>
</evidence>
<comment type="subunit">
    <molecule>Assembly protein</molecule>
    <text evidence="9">Homomultimer. Interacts with major capsid protein.</text>
</comment>
<proteinExistence type="inferred from homology"/>
<dbReference type="GeneID" id="19735492"/>
<comment type="subunit">
    <molecule>Capsid scaffolding protein</molecule>
    <text evidence="9">Homomultimer. Interacts with major capsid protein.</text>
</comment>
<feature type="region of interest" description="Interaction with major capsid protein" evidence="9">
    <location>
        <begin position="507"/>
        <end position="527"/>
    </location>
</feature>
<keyword evidence="5 9" id="KW-0378">Hydrolase</keyword>
<organism evidence="11 12">
    <name type="scientific">Alcelaphine gammaherpesvirus 2</name>
    <dbReference type="NCBI Taxonomy" id="138184"/>
    <lineage>
        <taxon>Viruses</taxon>
        <taxon>Duplodnaviria</taxon>
        <taxon>Heunggongvirae</taxon>
        <taxon>Peploviricota</taxon>
        <taxon>Herviviricetes</taxon>
        <taxon>Herpesvirales</taxon>
        <taxon>Orthoherpesviridae</taxon>
        <taxon>Gammaherpesvirinae</taxon>
        <taxon>Macavirus</taxon>
        <taxon>Macavirus alcelaphinegamma2</taxon>
    </lineage>
</organism>
<dbReference type="GO" id="GO:0039708">
    <property type="term" value="P:nuclear capsid assembly"/>
    <property type="evidence" value="ECO:0007669"/>
    <property type="project" value="UniProtKB-ARBA"/>
</dbReference>
<comment type="PTM">
    <text evidence="9">Capsid scaffolding protein: Capsid scaffolding protein is cleaved by assemblin after formation of the spherical procapsid. As a result, the capsid obtains its mature, icosahedral shape. Cleavages occur at two or more sites: release (R-site) and maturation (M-site).</text>
</comment>
<evidence type="ECO:0000256" key="4">
    <source>
        <dbReference type="ARBA" id="ARBA00022670"/>
    </source>
</evidence>
<comment type="caution">
    <text evidence="9">Lacks conserved residue(s) required for the propagation of feature annotation.</text>
</comment>
<feature type="active site" description="Charge relay system" evidence="9">
    <location>
        <position position="137"/>
    </location>
</feature>
<evidence type="ECO:0000256" key="7">
    <source>
        <dbReference type="ARBA" id="ARBA00022950"/>
    </source>
</evidence>
<comment type="similarity">
    <text evidence="9">Belongs to the herpesviridae capsid scaffolding protein family.</text>
</comment>